<proteinExistence type="predicted"/>
<comment type="caution">
    <text evidence="2">The sequence shown here is derived from an EMBL/GenBank/DDBJ whole genome shotgun (WGS) entry which is preliminary data.</text>
</comment>
<evidence type="ECO:0000313" key="2">
    <source>
        <dbReference type="EMBL" id="OXA44938.1"/>
    </source>
</evidence>
<reference evidence="2 3" key="1">
    <citation type="submission" date="2015-12" db="EMBL/GenBank/DDBJ databases">
        <title>The genome of Folsomia candida.</title>
        <authorList>
            <person name="Faddeeva A."/>
            <person name="Derks M.F."/>
            <person name="Anvar Y."/>
            <person name="Smit S."/>
            <person name="Van Straalen N."/>
            <person name="Roelofs D."/>
        </authorList>
    </citation>
    <scope>NUCLEOTIDE SEQUENCE [LARGE SCALE GENOMIC DNA]</scope>
    <source>
        <strain evidence="2 3">VU population</strain>
        <tissue evidence="2">Whole body</tissue>
    </source>
</reference>
<protein>
    <submittedName>
        <fullName evidence="2">Lipase</fullName>
    </submittedName>
</protein>
<keyword evidence="1" id="KW-0732">Signal</keyword>
<evidence type="ECO:0000313" key="3">
    <source>
        <dbReference type="Proteomes" id="UP000198287"/>
    </source>
</evidence>
<gene>
    <name evidence="2" type="ORF">Fcan01_20198</name>
</gene>
<evidence type="ECO:0000256" key="1">
    <source>
        <dbReference type="SAM" id="SignalP"/>
    </source>
</evidence>
<organism evidence="2 3">
    <name type="scientific">Folsomia candida</name>
    <name type="common">Springtail</name>
    <dbReference type="NCBI Taxonomy" id="158441"/>
    <lineage>
        <taxon>Eukaryota</taxon>
        <taxon>Metazoa</taxon>
        <taxon>Ecdysozoa</taxon>
        <taxon>Arthropoda</taxon>
        <taxon>Hexapoda</taxon>
        <taxon>Collembola</taxon>
        <taxon>Entomobryomorpha</taxon>
        <taxon>Isotomoidea</taxon>
        <taxon>Isotomidae</taxon>
        <taxon>Proisotominae</taxon>
        <taxon>Folsomia</taxon>
    </lineage>
</organism>
<dbReference type="SUPFAM" id="SSF53474">
    <property type="entry name" value="alpha/beta-Hydrolases"/>
    <property type="match status" value="1"/>
</dbReference>
<keyword evidence="3" id="KW-1185">Reference proteome</keyword>
<dbReference type="InterPro" id="IPR029058">
    <property type="entry name" value="AB_hydrolase_fold"/>
</dbReference>
<sequence length="178" mass="19629">MFSEIFSKTVVFSLFVSFTSAQTCGHLDVFTPSDDTLIFTQFALQRPNSVAQSDDAASISAAPTKTVRTVPMTTEQIIYYNYFSAAMYCPTSLKTLSCCHCGYFNSSVTDFKIIENEFYGTKALVTLHAVKGEIVVTFRGSVGIMNWILDFTLIPTSAESGGPGIRIHRGYYLSLMSI</sequence>
<accession>A0A226DIW9</accession>
<feature type="chain" id="PRO_5012872524" evidence="1">
    <location>
        <begin position="22"/>
        <end position="178"/>
    </location>
</feature>
<feature type="signal peptide" evidence="1">
    <location>
        <begin position="1"/>
        <end position="21"/>
    </location>
</feature>
<name>A0A226DIW9_FOLCA</name>
<dbReference type="OrthoDB" id="5866690at2759"/>
<dbReference type="Gene3D" id="3.40.50.1820">
    <property type="entry name" value="alpha/beta hydrolase"/>
    <property type="match status" value="1"/>
</dbReference>
<dbReference type="EMBL" id="LNIX01000018">
    <property type="protein sequence ID" value="OXA44938.1"/>
    <property type="molecule type" value="Genomic_DNA"/>
</dbReference>
<dbReference type="AlphaFoldDB" id="A0A226DIW9"/>
<dbReference type="Proteomes" id="UP000198287">
    <property type="component" value="Unassembled WGS sequence"/>
</dbReference>